<keyword evidence="2" id="KW-1185">Reference proteome</keyword>
<evidence type="ECO:0000313" key="2">
    <source>
        <dbReference type="Proteomes" id="UP000663760"/>
    </source>
</evidence>
<reference evidence="1" key="1">
    <citation type="submission" date="2020-02" db="EMBL/GenBank/DDBJ databases">
        <authorList>
            <person name="Scholz U."/>
            <person name="Mascher M."/>
            <person name="Fiebig A."/>
        </authorList>
    </citation>
    <scope>NUCLEOTIDE SEQUENCE</scope>
</reference>
<dbReference type="EMBL" id="LR746266">
    <property type="protein sequence ID" value="CAA7393369.1"/>
    <property type="molecule type" value="Genomic_DNA"/>
</dbReference>
<sequence length="232" mass="26261">MQSDSQGEIIVNPTYQKNTTKDVWETLSKNLSSINPSCIVHLHNHLHNNLKCTISIGDYVQEIRRTCDELVAARHLIQEIMSIYALLRGLGPSYAAFNASITSNLHNLCFADVVTQIYSHDELVTFSNPSRDIVALEFPPTTNQTQFNVPDHGQRNLKGEIIKKKGIIELDWRQKYQSLNKHLNLLQTFFNHLIRPNPSNTLLPSVFPLPQPNVLSPRTSPLLTNNLIGSTR</sequence>
<evidence type="ECO:0000313" key="1">
    <source>
        <dbReference type="EMBL" id="CAA7393369.1"/>
    </source>
</evidence>
<dbReference type="AlphaFoldDB" id="A0A7I8K733"/>
<proteinExistence type="predicted"/>
<dbReference type="PANTHER" id="PTHR47481">
    <property type="match status" value="1"/>
</dbReference>
<dbReference type="Proteomes" id="UP000663760">
    <property type="component" value="Chromosome 3"/>
</dbReference>
<name>A0A7I8K733_SPIIN</name>
<dbReference type="PANTHER" id="PTHR47481:SF31">
    <property type="entry name" value="OS01G0873500 PROTEIN"/>
    <property type="match status" value="1"/>
</dbReference>
<organism evidence="1 2">
    <name type="scientific">Spirodela intermedia</name>
    <name type="common">Intermediate duckweed</name>
    <dbReference type="NCBI Taxonomy" id="51605"/>
    <lineage>
        <taxon>Eukaryota</taxon>
        <taxon>Viridiplantae</taxon>
        <taxon>Streptophyta</taxon>
        <taxon>Embryophyta</taxon>
        <taxon>Tracheophyta</taxon>
        <taxon>Spermatophyta</taxon>
        <taxon>Magnoliopsida</taxon>
        <taxon>Liliopsida</taxon>
        <taxon>Araceae</taxon>
        <taxon>Lemnoideae</taxon>
        <taxon>Spirodela</taxon>
    </lineage>
</organism>
<accession>A0A7I8K733</accession>
<gene>
    <name evidence="1" type="ORF">SI8410_03004127</name>
</gene>
<protein>
    <submittedName>
        <fullName evidence="1">Uncharacterized protein</fullName>
    </submittedName>
</protein>